<comment type="caution">
    <text evidence="1">The sequence shown here is derived from an EMBL/GenBank/DDBJ whole genome shotgun (WGS) entry which is preliminary data.</text>
</comment>
<evidence type="ECO:0000313" key="2">
    <source>
        <dbReference type="Proteomes" id="UP000215335"/>
    </source>
</evidence>
<dbReference type="EMBL" id="NNAY01002821">
    <property type="protein sequence ID" value="OXU20492.1"/>
    <property type="molecule type" value="Genomic_DNA"/>
</dbReference>
<gene>
    <name evidence="1" type="ORF">TSAR_004227</name>
</gene>
<dbReference type="Proteomes" id="UP000215335">
    <property type="component" value="Unassembled WGS sequence"/>
</dbReference>
<evidence type="ECO:0000313" key="1">
    <source>
        <dbReference type="EMBL" id="OXU20492.1"/>
    </source>
</evidence>
<keyword evidence="2" id="KW-1185">Reference proteome</keyword>
<dbReference type="AlphaFoldDB" id="A0A232EQ90"/>
<protein>
    <submittedName>
        <fullName evidence="1">Uncharacterized protein</fullName>
    </submittedName>
</protein>
<name>A0A232EQ90_9HYME</name>
<sequence>MHPDNPYLFGTIGSDTNLNMLNNMQPNYPERLRGTLFRKNISTLCLSLKLTDNRKTDLYQCLGHSATINKNVYAQNSDDEDESNGDQVTYNECTTADVPGNVNVTYGKPSTSGTKAKSALQNEGSEETHTVFNCDVAKTQETNLLCRLLSPESATLLFIKSFRPR</sequence>
<organism evidence="1 2">
    <name type="scientific">Trichomalopsis sarcophagae</name>
    <dbReference type="NCBI Taxonomy" id="543379"/>
    <lineage>
        <taxon>Eukaryota</taxon>
        <taxon>Metazoa</taxon>
        <taxon>Ecdysozoa</taxon>
        <taxon>Arthropoda</taxon>
        <taxon>Hexapoda</taxon>
        <taxon>Insecta</taxon>
        <taxon>Pterygota</taxon>
        <taxon>Neoptera</taxon>
        <taxon>Endopterygota</taxon>
        <taxon>Hymenoptera</taxon>
        <taxon>Apocrita</taxon>
        <taxon>Proctotrupomorpha</taxon>
        <taxon>Chalcidoidea</taxon>
        <taxon>Pteromalidae</taxon>
        <taxon>Pteromalinae</taxon>
        <taxon>Trichomalopsis</taxon>
    </lineage>
</organism>
<accession>A0A232EQ90</accession>
<reference evidence="1 2" key="1">
    <citation type="journal article" date="2017" name="Curr. Biol.">
        <title>The Evolution of Venom by Co-option of Single-Copy Genes.</title>
        <authorList>
            <person name="Martinson E.O."/>
            <person name="Mrinalini"/>
            <person name="Kelkar Y.D."/>
            <person name="Chang C.H."/>
            <person name="Werren J.H."/>
        </authorList>
    </citation>
    <scope>NUCLEOTIDE SEQUENCE [LARGE SCALE GENOMIC DNA]</scope>
    <source>
        <strain evidence="1 2">Alberta</strain>
        <tissue evidence="1">Whole body</tissue>
    </source>
</reference>
<dbReference type="OrthoDB" id="7691871at2759"/>
<proteinExistence type="predicted"/>